<feature type="domain" description="Disease resistance N-terminal" evidence="8">
    <location>
        <begin position="1257"/>
        <end position="1328"/>
    </location>
</feature>
<dbReference type="OrthoDB" id="1164832at2759"/>
<evidence type="ECO:0000256" key="4">
    <source>
        <dbReference type="ARBA" id="ARBA00022821"/>
    </source>
</evidence>
<keyword evidence="1" id="KW-0433">Leucine-rich repeat</keyword>
<dbReference type="PROSITE" id="PS51450">
    <property type="entry name" value="LRR"/>
    <property type="match status" value="1"/>
</dbReference>
<dbReference type="InterPro" id="IPR032675">
    <property type="entry name" value="LRR_dom_sf"/>
</dbReference>
<dbReference type="EMBL" id="VOIH02000004">
    <property type="protein sequence ID" value="KAF3449282.1"/>
    <property type="molecule type" value="Genomic_DNA"/>
</dbReference>
<evidence type="ECO:0000259" key="8">
    <source>
        <dbReference type="Pfam" id="PF18052"/>
    </source>
</evidence>
<dbReference type="Pfam" id="PF23598">
    <property type="entry name" value="LRR_14"/>
    <property type="match status" value="1"/>
</dbReference>
<feature type="compositionally biased region" description="Low complexity" evidence="6">
    <location>
        <begin position="888"/>
        <end position="899"/>
    </location>
</feature>
<dbReference type="PANTHER" id="PTHR36766:SF45">
    <property type="entry name" value="NB-ARC DOMAIN-CONTAINING PROTEIN"/>
    <property type="match status" value="1"/>
</dbReference>
<protein>
    <submittedName>
        <fullName evidence="11">Uncharacterized protein</fullName>
    </submittedName>
</protein>
<feature type="domain" description="Disease resistance R13L4/SHOC-2-like LRR" evidence="10">
    <location>
        <begin position="572"/>
        <end position="826"/>
    </location>
</feature>
<dbReference type="SUPFAM" id="SSF52540">
    <property type="entry name" value="P-loop containing nucleoside triphosphate hydrolases"/>
    <property type="match status" value="2"/>
</dbReference>
<evidence type="ECO:0000256" key="5">
    <source>
        <dbReference type="ARBA" id="ARBA00022840"/>
    </source>
</evidence>
<dbReference type="PRINTS" id="PR00364">
    <property type="entry name" value="DISEASERSIST"/>
</dbReference>
<dbReference type="InterPro" id="IPR027417">
    <property type="entry name" value="P-loop_NTPase"/>
</dbReference>
<dbReference type="Gene3D" id="3.80.10.10">
    <property type="entry name" value="Ribonuclease Inhibitor"/>
    <property type="match status" value="2"/>
</dbReference>
<reference evidence="11" key="1">
    <citation type="submission" date="2020-03" db="EMBL/GenBank/DDBJ databases">
        <title>A high-quality chromosome-level genome assembly of a woody plant with both climbing and erect habits, Rhamnella rubrinervis.</title>
        <authorList>
            <person name="Lu Z."/>
            <person name="Yang Y."/>
            <person name="Zhu X."/>
            <person name="Sun Y."/>
        </authorList>
    </citation>
    <scope>NUCLEOTIDE SEQUENCE</scope>
    <source>
        <strain evidence="11">BYM</strain>
        <tissue evidence="11">Leaf</tissue>
    </source>
</reference>
<dbReference type="Gene3D" id="1.10.8.430">
    <property type="entry name" value="Helical domain of apoptotic protease-activating factors"/>
    <property type="match status" value="1"/>
</dbReference>
<keyword evidence="3" id="KW-0547">Nucleotide-binding</keyword>
<evidence type="ECO:0000259" key="10">
    <source>
        <dbReference type="Pfam" id="PF23598"/>
    </source>
</evidence>
<name>A0A8K0HB08_9ROSA</name>
<dbReference type="Gene3D" id="1.20.5.4130">
    <property type="match status" value="2"/>
</dbReference>
<dbReference type="InterPro" id="IPR036388">
    <property type="entry name" value="WH-like_DNA-bd_sf"/>
</dbReference>
<dbReference type="InterPro" id="IPR002182">
    <property type="entry name" value="NB-ARC"/>
</dbReference>
<dbReference type="InterPro" id="IPR001611">
    <property type="entry name" value="Leu-rich_rpt"/>
</dbReference>
<dbReference type="Pfam" id="PF18052">
    <property type="entry name" value="Rx_N"/>
    <property type="match status" value="2"/>
</dbReference>
<dbReference type="GO" id="GO:0006952">
    <property type="term" value="P:defense response"/>
    <property type="evidence" value="ECO:0007669"/>
    <property type="project" value="UniProtKB-KW"/>
</dbReference>
<feature type="domain" description="Disease resistance protein winged helix" evidence="9">
    <location>
        <begin position="426"/>
        <end position="495"/>
    </location>
</feature>
<accession>A0A8K0HB08</accession>
<dbReference type="SMART" id="SM00369">
    <property type="entry name" value="LRR_TYP"/>
    <property type="match status" value="2"/>
</dbReference>
<keyword evidence="5" id="KW-0067">ATP-binding</keyword>
<dbReference type="InterPro" id="IPR041118">
    <property type="entry name" value="Rx_N"/>
</dbReference>
<feature type="region of interest" description="Disordered" evidence="6">
    <location>
        <begin position="871"/>
        <end position="1001"/>
    </location>
</feature>
<feature type="compositionally biased region" description="Low complexity" evidence="6">
    <location>
        <begin position="914"/>
        <end position="997"/>
    </location>
</feature>
<dbReference type="PANTHER" id="PTHR36766">
    <property type="entry name" value="PLANT BROAD-SPECTRUM MILDEW RESISTANCE PROTEIN RPW8"/>
    <property type="match status" value="1"/>
</dbReference>
<evidence type="ECO:0000259" key="7">
    <source>
        <dbReference type="Pfam" id="PF00931"/>
    </source>
</evidence>
<dbReference type="FunFam" id="3.40.50.300:FF:001091">
    <property type="entry name" value="Probable disease resistance protein At1g61300"/>
    <property type="match status" value="1"/>
</dbReference>
<dbReference type="Pfam" id="PF23559">
    <property type="entry name" value="WHD_DRP"/>
    <property type="match status" value="1"/>
</dbReference>
<gene>
    <name evidence="11" type="ORF">FNV43_RR10010</name>
</gene>
<feature type="domain" description="NB-ARC" evidence="7">
    <location>
        <begin position="1446"/>
        <end position="1488"/>
    </location>
</feature>
<evidence type="ECO:0000256" key="6">
    <source>
        <dbReference type="SAM" id="MobiDB-lite"/>
    </source>
</evidence>
<feature type="domain" description="NB-ARC" evidence="7">
    <location>
        <begin position="186"/>
        <end position="342"/>
    </location>
</feature>
<dbReference type="InterPro" id="IPR042197">
    <property type="entry name" value="Apaf_helical"/>
</dbReference>
<proteinExistence type="predicted"/>
<dbReference type="Pfam" id="PF00931">
    <property type="entry name" value="NB-ARC"/>
    <property type="match status" value="2"/>
</dbReference>
<dbReference type="InterPro" id="IPR003591">
    <property type="entry name" value="Leu-rich_rpt_typical-subtyp"/>
</dbReference>
<dbReference type="InterPro" id="IPR058922">
    <property type="entry name" value="WHD_DRP"/>
</dbReference>
<sequence>MAQSLISGVLKQLGSFSTELSNTRVEAVLLEDAEKKQQENPSVRHWLDQLKDVSYDIDNVVDEWSTEILISQIQEQGDGEFNDAVALKILKKVCVSLPSCCFCLNQLEQIAIRRETAVKIKQLNDKLEGIAKERRDYSFETTKIVPNKRRETTSFVDVSEVYGRNADKVVLVSKLLCDSSSHGGKGPVIIPIVGMGGSGKTTLAQLAFNDNEVKANFDERVWVCVSDPFNEIGIAKAILQELNVSIQNLHTLQALLQRIVVSIEGKKFLLVLDDVWTEDREKWEQFIQPFRSGAAGSRLLITTRKKKVATMMGVRTQMIINLELLSEEHCWLIFSQLAFSERNSEERQQLEGIGRKIANKCKGLPLLAKTLGGLMCFKKTKTDWEDVLSNQIWKLQDKEIKHFAPFLLSYYDLPPLEQRCFSYCSVFSKDYKFERDDLIQMWMSQGFLSSGVNPENEGRNCFENLTMQSFFQDFEKDDDGNVVACKMHDILHDLALFLTKNECFTMEVDEGNIQPCTVEKVRHLTLLFTDDSVAFPTSMLNEGNLHSLLMLGLHQLTFIKLRLPDRTSPPLRYLRTLNMRDCGISWIPGQLIGQLRHLRYLNLSGNGLKELPDEVCDLCNLQTLRIEHCSELERLPEGMGKLVNLRHLHIFGCDNLKGLPKGIRRLTQLQMLDAVVIREKNREEYLSIGDFEKMNYLELESSSQIMGLGNLKSLSEFDKLAGLVKGGNRDHLNLFFHGSDFQFVVSKEDDEFMILEALQPHPSLKSLSIWGYLGANLSPKWMTSLDNLTHLQIYNCEFVNTFPPLGRLPSLEVLGITSNRELRKMGVSVKLGRLSVGSAKVARGAIDDLLSSTDGGKHDYDWLLTPPGTPVFPSSDGSESQPTLPAPRSSSIIRSTSTTKASRLLVSQSESNLTSRPTRSSSVTRSSTSTSLYNNYSSNRSSSILNTSSASVSSYTRSSSPITHSPSTARPSTPSSRPTLSRPSTPSRARPAPTSSTIDKTRPGHLLSQLFLLIFLLRRHQTLEPLYQIGQFPLVGPDWLLLFPQRGIQKPHLTVIYQKGILHQSLLGEDSLNPQEEGRVHGNGHHYDVAEVRKAQHVPDMAMRKPVKSSTAATDSMGFGRSISKKSLDMAIRHMDIRSSSGNIRQLSGTTLFPQSIRSAAPKMQSVRGLSAAASININGGLQTNNNGLVLENGNSIDRPSENGTEADSGRDCAKLGEVDIYESSRYDAVLLKEDLKNTNWLHNIDDKTDQGPIFFFAIQEWKQVRDVEKDVSSITSKLEAIQVLLEDAEKKQQENPSVRRWLDQLTDVSSDIDNVVDEWSTEILISQIQEQGDEEVNCWGNRILKKVCFSLPSCCVCLNQLEQVAIRRETPVKIKQLNDKLDGIAKERRDYSFETTKILPNKRRETTSFVDVSEVYGRNADKDVLVSKLLCDSSSDCDSRSHEVKGPVIIPIVGMEGIGKATLTQLAFNDNEVKANFDERVWVCVSVLMRLELPKQFFKSSMLAFKIYIHCKLHCNVL</sequence>
<keyword evidence="4" id="KW-0611">Plant defense</keyword>
<dbReference type="InterPro" id="IPR055414">
    <property type="entry name" value="LRR_R13L4/SHOC2-like"/>
</dbReference>
<dbReference type="GO" id="GO:0043531">
    <property type="term" value="F:ADP binding"/>
    <property type="evidence" value="ECO:0007669"/>
    <property type="project" value="InterPro"/>
</dbReference>
<evidence type="ECO:0000313" key="12">
    <source>
        <dbReference type="Proteomes" id="UP000796880"/>
    </source>
</evidence>
<dbReference type="GO" id="GO:0051707">
    <property type="term" value="P:response to other organism"/>
    <property type="evidence" value="ECO:0007669"/>
    <property type="project" value="UniProtKB-ARBA"/>
</dbReference>
<dbReference type="SUPFAM" id="SSF52058">
    <property type="entry name" value="L domain-like"/>
    <property type="match status" value="1"/>
</dbReference>
<dbReference type="Gene3D" id="1.10.10.10">
    <property type="entry name" value="Winged helix-like DNA-binding domain superfamily/Winged helix DNA-binding domain"/>
    <property type="match status" value="1"/>
</dbReference>
<dbReference type="Gene3D" id="3.40.50.300">
    <property type="entry name" value="P-loop containing nucleotide triphosphate hydrolases"/>
    <property type="match status" value="2"/>
</dbReference>
<dbReference type="GO" id="GO:0005524">
    <property type="term" value="F:ATP binding"/>
    <property type="evidence" value="ECO:0007669"/>
    <property type="project" value="UniProtKB-KW"/>
</dbReference>
<evidence type="ECO:0000256" key="3">
    <source>
        <dbReference type="ARBA" id="ARBA00022741"/>
    </source>
</evidence>
<organism evidence="11 12">
    <name type="scientific">Rhamnella rubrinervis</name>
    <dbReference type="NCBI Taxonomy" id="2594499"/>
    <lineage>
        <taxon>Eukaryota</taxon>
        <taxon>Viridiplantae</taxon>
        <taxon>Streptophyta</taxon>
        <taxon>Embryophyta</taxon>
        <taxon>Tracheophyta</taxon>
        <taxon>Spermatophyta</taxon>
        <taxon>Magnoliopsida</taxon>
        <taxon>eudicotyledons</taxon>
        <taxon>Gunneridae</taxon>
        <taxon>Pentapetalae</taxon>
        <taxon>rosids</taxon>
        <taxon>fabids</taxon>
        <taxon>Rosales</taxon>
        <taxon>Rhamnaceae</taxon>
        <taxon>rhamnoid group</taxon>
        <taxon>Rhamneae</taxon>
        <taxon>Rhamnella</taxon>
    </lineage>
</organism>
<keyword evidence="12" id="KW-1185">Reference proteome</keyword>
<comment type="caution">
    <text evidence="11">The sequence shown here is derived from an EMBL/GenBank/DDBJ whole genome shotgun (WGS) entry which is preliminary data.</text>
</comment>
<evidence type="ECO:0000256" key="2">
    <source>
        <dbReference type="ARBA" id="ARBA00022737"/>
    </source>
</evidence>
<dbReference type="FunFam" id="1.10.10.10:FF:000322">
    <property type="entry name" value="Probable disease resistance protein At1g63360"/>
    <property type="match status" value="1"/>
</dbReference>
<evidence type="ECO:0000256" key="1">
    <source>
        <dbReference type="ARBA" id="ARBA00022614"/>
    </source>
</evidence>
<feature type="domain" description="Disease resistance N-terminal" evidence="8">
    <location>
        <begin position="4"/>
        <end position="72"/>
    </location>
</feature>
<dbReference type="Proteomes" id="UP000796880">
    <property type="component" value="Unassembled WGS sequence"/>
</dbReference>
<evidence type="ECO:0000313" key="11">
    <source>
        <dbReference type="EMBL" id="KAF3449282.1"/>
    </source>
</evidence>
<keyword evidence="2" id="KW-0677">Repeat</keyword>
<evidence type="ECO:0000259" key="9">
    <source>
        <dbReference type="Pfam" id="PF23559"/>
    </source>
</evidence>